<dbReference type="AlphaFoldDB" id="A0A645GBC6"/>
<organism evidence="1">
    <name type="scientific">bioreactor metagenome</name>
    <dbReference type="NCBI Taxonomy" id="1076179"/>
    <lineage>
        <taxon>unclassified sequences</taxon>
        <taxon>metagenomes</taxon>
        <taxon>ecological metagenomes</taxon>
    </lineage>
</organism>
<comment type="caution">
    <text evidence="1">The sequence shown here is derived from an EMBL/GenBank/DDBJ whole genome shotgun (WGS) entry which is preliminary data.</text>
</comment>
<gene>
    <name evidence="1" type="ORF">SDC9_170738</name>
</gene>
<sequence length="32" mass="3571">MRQATAEVKAQQRSVKLAVTQLRVKITGATMR</sequence>
<evidence type="ECO:0000313" key="1">
    <source>
        <dbReference type="EMBL" id="MPN23350.1"/>
    </source>
</evidence>
<name>A0A645GBC6_9ZZZZ</name>
<proteinExistence type="predicted"/>
<dbReference type="EMBL" id="VSSQ01071829">
    <property type="protein sequence ID" value="MPN23350.1"/>
    <property type="molecule type" value="Genomic_DNA"/>
</dbReference>
<accession>A0A645GBC6</accession>
<protein>
    <submittedName>
        <fullName evidence="1">Uncharacterized protein</fullName>
    </submittedName>
</protein>
<reference evidence="1" key="1">
    <citation type="submission" date="2019-08" db="EMBL/GenBank/DDBJ databases">
        <authorList>
            <person name="Kucharzyk K."/>
            <person name="Murdoch R.W."/>
            <person name="Higgins S."/>
            <person name="Loffler F."/>
        </authorList>
    </citation>
    <scope>NUCLEOTIDE SEQUENCE</scope>
</reference>